<organism evidence="1 2">
    <name type="scientific">Pararhodospirillum oryzae</name>
    <dbReference type="NCBI Taxonomy" id="478448"/>
    <lineage>
        <taxon>Bacteria</taxon>
        <taxon>Pseudomonadati</taxon>
        <taxon>Pseudomonadota</taxon>
        <taxon>Alphaproteobacteria</taxon>
        <taxon>Rhodospirillales</taxon>
        <taxon>Rhodospirillaceae</taxon>
        <taxon>Pararhodospirillum</taxon>
    </lineage>
</organism>
<proteinExistence type="predicted"/>
<sequence length="93" mass="10153">MNESALSSSPEANDLNALFGMLAKAFSLEAADLARVLEEGLMTLAPGEDPDGRRHVRATLIQDGTRRVVRVYRDALYYEETPAGETPEANQDS</sequence>
<reference evidence="1 2" key="1">
    <citation type="submission" date="2019-07" db="EMBL/GenBank/DDBJ databases">
        <title>Whole genome shotgun sequence of Rhodospirillum oryzae NBRC 107573.</title>
        <authorList>
            <person name="Hosoyama A."/>
            <person name="Uohara A."/>
            <person name="Ohji S."/>
            <person name="Ichikawa N."/>
        </authorList>
    </citation>
    <scope>NUCLEOTIDE SEQUENCE [LARGE SCALE GENOMIC DNA]</scope>
    <source>
        <strain evidence="1 2">NBRC 107573</strain>
    </source>
</reference>
<evidence type="ECO:0000313" key="2">
    <source>
        <dbReference type="Proteomes" id="UP000321567"/>
    </source>
</evidence>
<protein>
    <submittedName>
        <fullName evidence="1">Uncharacterized protein</fullName>
    </submittedName>
</protein>
<dbReference type="Proteomes" id="UP000321567">
    <property type="component" value="Unassembled WGS sequence"/>
</dbReference>
<dbReference type="OrthoDB" id="7364371at2"/>
<comment type="caution">
    <text evidence="1">The sequence shown here is derived from an EMBL/GenBank/DDBJ whole genome shotgun (WGS) entry which is preliminary data.</text>
</comment>
<accession>A0A512H9E1</accession>
<dbReference type="RefSeq" id="WP_147164086.1">
    <property type="nucleotide sequence ID" value="NZ_BJZO01000059.1"/>
</dbReference>
<name>A0A512H9E1_9PROT</name>
<dbReference type="AlphaFoldDB" id="A0A512H9E1"/>
<gene>
    <name evidence="1" type="ORF">ROR02_22040</name>
</gene>
<keyword evidence="2" id="KW-1185">Reference proteome</keyword>
<dbReference type="EMBL" id="BJZO01000059">
    <property type="protein sequence ID" value="GEO82073.1"/>
    <property type="molecule type" value="Genomic_DNA"/>
</dbReference>
<evidence type="ECO:0000313" key="1">
    <source>
        <dbReference type="EMBL" id="GEO82073.1"/>
    </source>
</evidence>